<accession>A0A371CPZ5</accession>
<gene>
    <name evidence="3" type="ORF">OH76DRAFT_1392010</name>
</gene>
<dbReference type="InterPro" id="IPR016035">
    <property type="entry name" value="Acyl_Trfase/lysoPLipase"/>
</dbReference>
<dbReference type="PANTHER" id="PTHR45681:SF6">
    <property type="entry name" value="POLYKETIDE SYNTHASE 37"/>
    <property type="match status" value="1"/>
</dbReference>
<feature type="domain" description="Malonyl-CoA:ACP transacylase (MAT)" evidence="2">
    <location>
        <begin position="70"/>
        <end position="382"/>
    </location>
</feature>
<organism evidence="3 4">
    <name type="scientific">Lentinus brumalis</name>
    <dbReference type="NCBI Taxonomy" id="2498619"/>
    <lineage>
        <taxon>Eukaryota</taxon>
        <taxon>Fungi</taxon>
        <taxon>Dikarya</taxon>
        <taxon>Basidiomycota</taxon>
        <taxon>Agaricomycotina</taxon>
        <taxon>Agaricomycetes</taxon>
        <taxon>Polyporales</taxon>
        <taxon>Polyporaceae</taxon>
        <taxon>Lentinus</taxon>
    </lineage>
</organism>
<evidence type="ECO:0000313" key="3">
    <source>
        <dbReference type="EMBL" id="RDX42363.1"/>
    </source>
</evidence>
<sequence length="383" mass="41350">MSEIDAMPELVRIAAQPSGADSCNGSLDDVLLFDFLMQRGESQSPIHAECLNTHLSRALVPEAVPAITFVFSGEGMQYFAVGRELFRTCLPFRESIMELDQVYASVVGTSLVQSSGLFECPTDDLTDAVGDLRSIAVTLPALTMVQLALVDAMAASGIHPDVVVGYSAGEAAVLSASGAASNVVALKLAIAQGRALSHLEEARGAMAEVSCTPDQARAIISEVRGELGVGVLEVACYNTPGALSLSGYEDHVELAVAKAYEAGIFARRLDTRVPLHSPMVEWCRAELRHLLSDIFSEHEECIPKVPVYSSVTGALFRDPFDTDYYWDGAVQPVLFQDAIEEMILRYQGVIFIEIGPRSVLTSYLRSMTADIENFSVISPLDHI</sequence>
<dbReference type="SMART" id="SM00827">
    <property type="entry name" value="PKS_AT"/>
    <property type="match status" value="1"/>
</dbReference>
<name>A0A371CPZ5_9APHY</name>
<protein>
    <submittedName>
        <fullName evidence="3">FabD/lysophospholipase-like protein</fullName>
    </submittedName>
</protein>
<proteinExistence type="predicted"/>
<dbReference type="InterPro" id="IPR001227">
    <property type="entry name" value="Ac_transferase_dom_sf"/>
</dbReference>
<dbReference type="InterPro" id="IPR050444">
    <property type="entry name" value="Polyketide_Synthase"/>
</dbReference>
<dbReference type="Proteomes" id="UP000256964">
    <property type="component" value="Unassembled WGS sequence"/>
</dbReference>
<dbReference type="PANTHER" id="PTHR45681">
    <property type="entry name" value="POLYKETIDE SYNTHASE 44-RELATED"/>
    <property type="match status" value="1"/>
</dbReference>
<dbReference type="OrthoDB" id="2757819at2759"/>
<dbReference type="Pfam" id="PF00698">
    <property type="entry name" value="Acyl_transf_1"/>
    <property type="match status" value="1"/>
</dbReference>
<reference evidence="3 4" key="1">
    <citation type="journal article" date="2018" name="Biotechnol. Biofuels">
        <title>Integrative visual omics of the white-rot fungus Polyporus brumalis exposes the biotechnological potential of its oxidative enzymes for delignifying raw plant biomass.</title>
        <authorList>
            <person name="Miyauchi S."/>
            <person name="Rancon A."/>
            <person name="Drula E."/>
            <person name="Hage H."/>
            <person name="Chaduli D."/>
            <person name="Favel A."/>
            <person name="Grisel S."/>
            <person name="Henrissat B."/>
            <person name="Herpoel-Gimbert I."/>
            <person name="Ruiz-Duenas F.J."/>
            <person name="Chevret D."/>
            <person name="Hainaut M."/>
            <person name="Lin J."/>
            <person name="Wang M."/>
            <person name="Pangilinan J."/>
            <person name="Lipzen A."/>
            <person name="Lesage-Meessen L."/>
            <person name="Navarro D."/>
            <person name="Riley R."/>
            <person name="Grigoriev I.V."/>
            <person name="Zhou S."/>
            <person name="Raouche S."/>
            <person name="Rosso M.N."/>
        </authorList>
    </citation>
    <scope>NUCLEOTIDE SEQUENCE [LARGE SCALE GENOMIC DNA]</scope>
    <source>
        <strain evidence="3 4">BRFM 1820</strain>
    </source>
</reference>
<evidence type="ECO:0000259" key="2">
    <source>
        <dbReference type="SMART" id="SM00827"/>
    </source>
</evidence>
<evidence type="ECO:0000256" key="1">
    <source>
        <dbReference type="ARBA" id="ARBA00022679"/>
    </source>
</evidence>
<keyword evidence="1" id="KW-0808">Transferase</keyword>
<dbReference type="InterPro" id="IPR016036">
    <property type="entry name" value="Malonyl_transacylase_ACP-bd"/>
</dbReference>
<dbReference type="SUPFAM" id="SSF55048">
    <property type="entry name" value="Probable ACP-binding domain of malonyl-CoA ACP transacylase"/>
    <property type="match status" value="1"/>
</dbReference>
<dbReference type="EMBL" id="KZ857486">
    <property type="protein sequence ID" value="RDX42363.1"/>
    <property type="molecule type" value="Genomic_DNA"/>
</dbReference>
<dbReference type="STRING" id="139420.A0A371CPZ5"/>
<dbReference type="InterPro" id="IPR014043">
    <property type="entry name" value="Acyl_transferase_dom"/>
</dbReference>
<dbReference type="GO" id="GO:0016740">
    <property type="term" value="F:transferase activity"/>
    <property type="evidence" value="ECO:0007669"/>
    <property type="project" value="UniProtKB-KW"/>
</dbReference>
<dbReference type="AlphaFoldDB" id="A0A371CPZ5"/>
<keyword evidence="4" id="KW-1185">Reference proteome</keyword>
<dbReference type="SUPFAM" id="SSF52151">
    <property type="entry name" value="FabD/lysophospholipase-like"/>
    <property type="match status" value="1"/>
</dbReference>
<dbReference type="Gene3D" id="3.40.366.10">
    <property type="entry name" value="Malonyl-Coenzyme A Acyl Carrier Protein, domain 2"/>
    <property type="match status" value="1"/>
</dbReference>
<evidence type="ECO:0000313" key="4">
    <source>
        <dbReference type="Proteomes" id="UP000256964"/>
    </source>
</evidence>